<dbReference type="Gene3D" id="3.40.50.1820">
    <property type="entry name" value="alpha/beta hydrolase"/>
    <property type="match status" value="1"/>
</dbReference>
<evidence type="ECO:0000313" key="4">
    <source>
        <dbReference type="Proteomes" id="UP000199009"/>
    </source>
</evidence>
<accession>A0A1G8E1H7</accession>
<evidence type="ECO:0000313" key="3">
    <source>
        <dbReference type="EMBL" id="SDH63754.1"/>
    </source>
</evidence>
<dbReference type="AlphaFoldDB" id="A0A1G8E1H7"/>
<keyword evidence="3" id="KW-0378">Hydrolase</keyword>
<dbReference type="InterPro" id="IPR000073">
    <property type="entry name" value="AB_hydrolase_1"/>
</dbReference>
<reference evidence="3 4" key="1">
    <citation type="submission" date="2016-10" db="EMBL/GenBank/DDBJ databases">
        <authorList>
            <person name="de Groot N.N."/>
        </authorList>
    </citation>
    <scope>NUCLEOTIDE SEQUENCE [LARGE SCALE GENOMIC DNA]</scope>
    <source>
        <strain evidence="3 4">DSM 23142</strain>
    </source>
</reference>
<keyword evidence="4" id="KW-1185">Reference proteome</keyword>
<dbReference type="SUPFAM" id="SSF53474">
    <property type="entry name" value="alpha/beta-Hydrolases"/>
    <property type="match status" value="1"/>
</dbReference>
<gene>
    <name evidence="3" type="ORF">SAMN04489810_3506</name>
</gene>
<dbReference type="EMBL" id="LT629692">
    <property type="protein sequence ID" value="SDH63754.1"/>
    <property type="molecule type" value="Genomic_DNA"/>
</dbReference>
<evidence type="ECO:0000259" key="2">
    <source>
        <dbReference type="Pfam" id="PF12697"/>
    </source>
</evidence>
<evidence type="ECO:0000256" key="1">
    <source>
        <dbReference type="ARBA" id="ARBA00038115"/>
    </source>
</evidence>
<dbReference type="InterPro" id="IPR050261">
    <property type="entry name" value="FrsA_esterase"/>
</dbReference>
<dbReference type="GO" id="GO:0016787">
    <property type="term" value="F:hydrolase activity"/>
    <property type="evidence" value="ECO:0007669"/>
    <property type="project" value="UniProtKB-KW"/>
</dbReference>
<dbReference type="Proteomes" id="UP000199009">
    <property type="component" value="Chromosome I"/>
</dbReference>
<name>A0A1G8E1H7_9MICO</name>
<dbReference type="InterPro" id="IPR029058">
    <property type="entry name" value="AB_hydrolase_fold"/>
</dbReference>
<dbReference type="PANTHER" id="PTHR22946">
    <property type="entry name" value="DIENELACTONE HYDROLASE DOMAIN-CONTAINING PROTEIN-RELATED"/>
    <property type="match status" value="1"/>
</dbReference>
<proteinExistence type="inferred from homology"/>
<protein>
    <submittedName>
        <fullName evidence="3">Alpha/beta hydrolase family protein</fullName>
    </submittedName>
</protein>
<feature type="domain" description="AB hydrolase-1" evidence="2">
    <location>
        <begin position="89"/>
        <end position="304"/>
    </location>
</feature>
<organism evidence="3 4">
    <name type="scientific">Microbacterium pygmaeum</name>
    <dbReference type="NCBI Taxonomy" id="370764"/>
    <lineage>
        <taxon>Bacteria</taxon>
        <taxon>Bacillati</taxon>
        <taxon>Actinomycetota</taxon>
        <taxon>Actinomycetes</taxon>
        <taxon>Micrococcales</taxon>
        <taxon>Microbacteriaceae</taxon>
        <taxon>Microbacterium</taxon>
    </lineage>
</organism>
<dbReference type="Pfam" id="PF12697">
    <property type="entry name" value="Abhydrolase_6"/>
    <property type="match status" value="1"/>
</dbReference>
<dbReference type="STRING" id="370764.SAMN04489810_3506"/>
<comment type="similarity">
    <text evidence="1">Belongs to the AB hydrolase superfamily. FUS2 hydrolase family.</text>
</comment>
<sequence>MTLLLGACAAPSAPIVEETATPTPTATASGPLTIPSMIAMPAESPTFETIGPVEAVADETATQVAYMSGGKRVTAVLRTPQGDGPFPAVVVVHGSVDPEDYDTGTDLIPEQRALISSGYAVLAVDMRGYADSDAADADSLEVDPGFGWMTVLDWGMALDVVNGLRALRDGAAPEVDPENVGLVGHSLGGLLVLDAAVIAPGASDIVVALAAAPSDFKEAMDAIEAENPGAMDEFLGEDTDPAQLAQYWADISPRTFFDRVTEPLLMIHGTDDDSTFPEWSQQTVDAWQATGNPAEIVLIDGGDHHFKPRRDEEVGITIAALDAVLRD</sequence>